<feature type="transmembrane region" description="Helical" evidence="1">
    <location>
        <begin position="15"/>
        <end position="36"/>
    </location>
</feature>
<dbReference type="RefSeq" id="WP_004928803.1">
    <property type="nucleotide sequence ID" value="NZ_BCMA01000005.1"/>
</dbReference>
<keyword evidence="1" id="KW-1133">Transmembrane helix</keyword>
<dbReference type="Proteomes" id="UP001233360">
    <property type="component" value="Unassembled WGS sequence"/>
</dbReference>
<evidence type="ECO:0000313" key="2">
    <source>
        <dbReference type="EMBL" id="MDQ1210209.1"/>
    </source>
</evidence>
<sequence length="38" mass="4624">MNKNQHHRSKKQKGWMWFMMVMAAEMLWILGNYIALQA</sequence>
<proteinExistence type="predicted"/>
<comment type="caution">
    <text evidence="2">The sequence shown here is derived from an EMBL/GenBank/DDBJ whole genome shotgun (WGS) entry which is preliminary data.</text>
</comment>
<organism evidence="2 3">
    <name type="scientific">Acinetobacter baylyi</name>
    <dbReference type="NCBI Taxonomy" id="202950"/>
    <lineage>
        <taxon>Bacteria</taxon>
        <taxon>Pseudomonadati</taxon>
        <taxon>Pseudomonadota</taxon>
        <taxon>Gammaproteobacteria</taxon>
        <taxon>Moraxellales</taxon>
        <taxon>Moraxellaceae</taxon>
        <taxon>Acinetobacter</taxon>
    </lineage>
</organism>
<accession>A0ABU0V083</accession>
<gene>
    <name evidence="2" type="ORF">QE380_003132</name>
</gene>
<dbReference type="EMBL" id="JAUTBK010000002">
    <property type="protein sequence ID" value="MDQ1210209.1"/>
    <property type="molecule type" value="Genomic_DNA"/>
</dbReference>
<protein>
    <submittedName>
        <fullName evidence="2">Uncharacterized protein</fullName>
    </submittedName>
</protein>
<evidence type="ECO:0000313" key="3">
    <source>
        <dbReference type="Proteomes" id="UP001233360"/>
    </source>
</evidence>
<name>A0ABU0V083_ACIBI</name>
<dbReference type="GeneID" id="76165259"/>
<dbReference type="NCBIfam" id="NF040911">
    <property type="entry name" value="KGW_Acineto"/>
    <property type="match status" value="1"/>
</dbReference>
<evidence type="ECO:0000256" key="1">
    <source>
        <dbReference type="SAM" id="Phobius"/>
    </source>
</evidence>
<keyword evidence="3" id="KW-1185">Reference proteome</keyword>
<reference evidence="2 3" key="1">
    <citation type="submission" date="2023-07" db="EMBL/GenBank/DDBJ databases">
        <title>Functional and genomic diversity of the sorghum phyllosphere microbiome.</title>
        <authorList>
            <person name="Shade A."/>
        </authorList>
    </citation>
    <scope>NUCLEOTIDE SEQUENCE [LARGE SCALE GENOMIC DNA]</scope>
    <source>
        <strain evidence="2 3">SORGH_AS_0887</strain>
    </source>
</reference>
<keyword evidence="1" id="KW-0812">Transmembrane</keyword>
<keyword evidence="1" id="KW-0472">Membrane</keyword>